<reference evidence="1" key="2">
    <citation type="submission" date="2016-06" db="EMBL/GenBank/DDBJ databases">
        <title>The genome of a short-lived fish provides insights into sex chromosome evolution and the genetic control of aging.</title>
        <authorList>
            <person name="Reichwald K."/>
            <person name="Felder M."/>
            <person name="Petzold A."/>
            <person name="Koch P."/>
            <person name="Groth M."/>
            <person name="Platzer M."/>
        </authorList>
    </citation>
    <scope>NUCLEOTIDE SEQUENCE</scope>
    <source>
        <tissue evidence="1">Brain</tissue>
    </source>
</reference>
<organism evidence="1">
    <name type="scientific">Iconisemion striatum</name>
    <dbReference type="NCBI Taxonomy" id="60296"/>
    <lineage>
        <taxon>Eukaryota</taxon>
        <taxon>Metazoa</taxon>
        <taxon>Chordata</taxon>
        <taxon>Craniata</taxon>
        <taxon>Vertebrata</taxon>
        <taxon>Euteleostomi</taxon>
        <taxon>Actinopterygii</taxon>
        <taxon>Neopterygii</taxon>
        <taxon>Teleostei</taxon>
        <taxon>Neoteleostei</taxon>
        <taxon>Acanthomorphata</taxon>
        <taxon>Ovalentaria</taxon>
        <taxon>Atherinomorphae</taxon>
        <taxon>Cyprinodontiformes</taxon>
        <taxon>Nothobranchiidae</taxon>
        <taxon>Iconisemion</taxon>
    </lineage>
</organism>
<name>A0A1A7WMQ4_9TELE</name>
<evidence type="ECO:0000313" key="1">
    <source>
        <dbReference type="EMBL" id="SBP06886.1"/>
    </source>
</evidence>
<accession>A0A1A7WMQ4</accession>
<protein>
    <submittedName>
        <fullName evidence="1">Chromosome 2 open reading frame 15</fullName>
    </submittedName>
</protein>
<feature type="non-terminal residue" evidence="1">
    <location>
        <position position="73"/>
    </location>
</feature>
<feature type="non-terminal residue" evidence="1">
    <location>
        <position position="1"/>
    </location>
</feature>
<sequence>QGRNLDVSCLVAQKFNMSVVCRSLNSLSLKTLKEVLVLSPCGWFVSTRSKFTKSRIPDEVKESSHVFTFIICM</sequence>
<dbReference type="EMBL" id="HADW01005486">
    <property type="protein sequence ID" value="SBP06886.1"/>
    <property type="molecule type" value="Transcribed_RNA"/>
</dbReference>
<gene>
    <name evidence="1" type="primary">C9H2ORF15</name>
</gene>
<dbReference type="AlphaFoldDB" id="A0A1A7WMQ4"/>
<proteinExistence type="predicted"/>
<reference evidence="1" key="1">
    <citation type="submission" date="2016-05" db="EMBL/GenBank/DDBJ databases">
        <authorList>
            <person name="Lavstsen T."/>
            <person name="Jespersen J.S."/>
        </authorList>
    </citation>
    <scope>NUCLEOTIDE SEQUENCE</scope>
    <source>
        <tissue evidence="1">Brain</tissue>
    </source>
</reference>